<name>A0A1M4ZDF4_9BACT</name>
<dbReference type="GO" id="GO:0016787">
    <property type="term" value="F:hydrolase activity"/>
    <property type="evidence" value="ECO:0007669"/>
    <property type="project" value="InterPro"/>
</dbReference>
<dbReference type="Gene3D" id="3.60.21.10">
    <property type="match status" value="1"/>
</dbReference>
<dbReference type="STRING" id="1121391.SAMN02745206_01423"/>
<dbReference type="EMBL" id="FQVB01000012">
    <property type="protein sequence ID" value="SHF15812.1"/>
    <property type="molecule type" value="Genomic_DNA"/>
</dbReference>
<evidence type="ECO:0000259" key="1">
    <source>
        <dbReference type="Pfam" id="PF00149"/>
    </source>
</evidence>
<organism evidence="2 3">
    <name type="scientific">Desulfacinum infernum DSM 9756</name>
    <dbReference type="NCBI Taxonomy" id="1121391"/>
    <lineage>
        <taxon>Bacteria</taxon>
        <taxon>Pseudomonadati</taxon>
        <taxon>Thermodesulfobacteriota</taxon>
        <taxon>Syntrophobacteria</taxon>
        <taxon>Syntrophobacterales</taxon>
        <taxon>Syntrophobacteraceae</taxon>
        <taxon>Desulfacinum</taxon>
    </lineage>
</organism>
<proteinExistence type="predicted"/>
<accession>A0A1M4ZDF4</accession>
<dbReference type="InterPro" id="IPR029052">
    <property type="entry name" value="Metallo-depent_PP-like"/>
</dbReference>
<feature type="domain" description="Calcineurin-like phosphoesterase" evidence="1">
    <location>
        <begin position="58"/>
        <end position="223"/>
    </location>
</feature>
<evidence type="ECO:0000313" key="2">
    <source>
        <dbReference type="EMBL" id="SHF15812.1"/>
    </source>
</evidence>
<dbReference type="InterPro" id="IPR051693">
    <property type="entry name" value="UPF0046_metallophosphoest"/>
</dbReference>
<sequence length="286" mass="32350">MNRIFGKQAPVGANDYSPLQAVRTSGTRPRFIQNVNPGGCGAPSRRPTERNGLVMLRVLTVSDVIDPDLYPVVDTDRFGRVDLIFSCGDLPPEYLLHLSRSFGIPVHYVRGNHDIRPKAMLQPGLVDLHERIRVVEGLRVLGLEGSMWYNGGPVQYTEKQMQRIVRGLRASLWWHGGVDVVITHAPPRGVGDEEDLCHRGFECFLGLIQRYQPAYFIHGHIHRLFADPSERITVLGRTIVVNTFGSHLMEIDHDILAPQTDLLEKKGVGRLWHRLLRRPSARRRGL</sequence>
<reference evidence="3" key="1">
    <citation type="submission" date="2016-11" db="EMBL/GenBank/DDBJ databases">
        <authorList>
            <person name="Varghese N."/>
            <person name="Submissions S."/>
        </authorList>
    </citation>
    <scope>NUCLEOTIDE SEQUENCE [LARGE SCALE GENOMIC DNA]</scope>
    <source>
        <strain evidence="3">DSM 9756</strain>
    </source>
</reference>
<dbReference type="Pfam" id="PF00149">
    <property type="entry name" value="Metallophos"/>
    <property type="match status" value="1"/>
</dbReference>
<dbReference type="AlphaFoldDB" id="A0A1M4ZDF4"/>
<dbReference type="InterPro" id="IPR004843">
    <property type="entry name" value="Calcineurin-like_PHP"/>
</dbReference>
<gene>
    <name evidence="2" type="ORF">SAMN02745206_01423</name>
</gene>
<dbReference type="PANTHER" id="PTHR12905:SF0">
    <property type="entry name" value="CALCINEURIN-LIKE PHOSPHOESTERASE DOMAIN-CONTAINING PROTEIN"/>
    <property type="match status" value="1"/>
</dbReference>
<dbReference type="PANTHER" id="PTHR12905">
    <property type="entry name" value="METALLOPHOSPHOESTERASE"/>
    <property type="match status" value="1"/>
</dbReference>
<evidence type="ECO:0000313" key="3">
    <source>
        <dbReference type="Proteomes" id="UP000184076"/>
    </source>
</evidence>
<dbReference type="SUPFAM" id="SSF56300">
    <property type="entry name" value="Metallo-dependent phosphatases"/>
    <property type="match status" value="1"/>
</dbReference>
<protein>
    <submittedName>
        <fullName evidence="2">Predicted phosphoesterase</fullName>
    </submittedName>
</protein>
<dbReference type="Proteomes" id="UP000184076">
    <property type="component" value="Unassembled WGS sequence"/>
</dbReference>
<keyword evidence="3" id="KW-1185">Reference proteome</keyword>